<evidence type="ECO:0000313" key="4">
    <source>
        <dbReference type="Proteomes" id="UP001165384"/>
    </source>
</evidence>
<dbReference type="InterPro" id="IPR051199">
    <property type="entry name" value="LPS_LOS_Heptosyltrfase"/>
</dbReference>
<evidence type="ECO:0000313" key="3">
    <source>
        <dbReference type="EMBL" id="MCG2578739.1"/>
    </source>
</evidence>
<dbReference type="CDD" id="cd03789">
    <property type="entry name" value="GT9_LPS_heptosyltransferase"/>
    <property type="match status" value="1"/>
</dbReference>
<dbReference type="EMBL" id="JAKLTN010000004">
    <property type="protein sequence ID" value="MCG2578739.1"/>
    <property type="molecule type" value="Genomic_DNA"/>
</dbReference>
<comment type="caution">
    <text evidence="3">The sequence shown here is derived from an EMBL/GenBank/DDBJ whole genome shotgun (WGS) entry which is preliminary data.</text>
</comment>
<protein>
    <submittedName>
        <fullName evidence="3">Glycosyltransferase family 9 protein</fullName>
    </submittedName>
</protein>
<dbReference type="InterPro" id="IPR002201">
    <property type="entry name" value="Glyco_trans_9"/>
</dbReference>
<gene>
    <name evidence="3" type="ORF">LZ012_17210</name>
</gene>
<dbReference type="SUPFAM" id="SSF53756">
    <property type="entry name" value="UDP-Glycosyltransferase/glycogen phosphorylase"/>
    <property type="match status" value="1"/>
</dbReference>
<accession>A0ABS9K6M8</accession>
<organism evidence="3 4">
    <name type="scientific">Dechloromonas hankyongensis</name>
    <dbReference type="NCBI Taxonomy" id="2908002"/>
    <lineage>
        <taxon>Bacteria</taxon>
        <taxon>Pseudomonadati</taxon>
        <taxon>Pseudomonadota</taxon>
        <taxon>Betaproteobacteria</taxon>
        <taxon>Rhodocyclales</taxon>
        <taxon>Azonexaceae</taxon>
        <taxon>Dechloromonas</taxon>
    </lineage>
</organism>
<evidence type="ECO:0000256" key="2">
    <source>
        <dbReference type="ARBA" id="ARBA00022679"/>
    </source>
</evidence>
<dbReference type="RefSeq" id="WP_275712132.1">
    <property type="nucleotide sequence ID" value="NZ_JAKLTN010000004.1"/>
</dbReference>
<dbReference type="Proteomes" id="UP001165384">
    <property type="component" value="Unassembled WGS sequence"/>
</dbReference>
<keyword evidence="2" id="KW-0808">Transferase</keyword>
<evidence type="ECO:0000256" key="1">
    <source>
        <dbReference type="ARBA" id="ARBA00022676"/>
    </source>
</evidence>
<keyword evidence="4" id="KW-1185">Reference proteome</keyword>
<proteinExistence type="predicted"/>
<dbReference type="PANTHER" id="PTHR30160">
    <property type="entry name" value="TETRAACYLDISACCHARIDE 4'-KINASE-RELATED"/>
    <property type="match status" value="1"/>
</dbReference>
<dbReference type="Gene3D" id="3.40.50.2000">
    <property type="entry name" value="Glycogen Phosphorylase B"/>
    <property type="match status" value="2"/>
</dbReference>
<dbReference type="PANTHER" id="PTHR30160:SF1">
    <property type="entry name" value="LIPOPOLYSACCHARIDE 1,2-N-ACETYLGLUCOSAMINETRANSFERASE-RELATED"/>
    <property type="match status" value="1"/>
</dbReference>
<dbReference type="Pfam" id="PF01075">
    <property type="entry name" value="Glyco_transf_9"/>
    <property type="match status" value="1"/>
</dbReference>
<sequence>MSERIVLFRALQLGDLLCAVPAMRAIRHARPAAHITLIGLPWAADFATRLPYINDFMEFPGFPGLPERRPDLASLEIFLAEAQSRRFDLAIQMHGSGILTNQLISLLGARRCAGFYLPDQPCPNPQTFLPWPDELPEIRRLLALTEHLGMPSRGEALELPILPAEAATFAALRAMLPIGERGYACIHPGARLASRRWLPERFALVADALAAVGLGIVLTGTADEAPLLAAIRQNMRQPAIDLAGHTTLGTLAALVAAADLVVCNDTGMSHVAAAVGTPSVVICSGADDRRWRPLDGERHRVLAHPVPCRPCAYDECPTGHACARGVSVEDVVRESFYLLSNQRRSHHVAE</sequence>
<name>A0ABS9K6M8_9RHOO</name>
<keyword evidence="1" id="KW-0328">Glycosyltransferase</keyword>
<reference evidence="3" key="1">
    <citation type="submission" date="2022-01" db="EMBL/GenBank/DDBJ databases">
        <authorList>
            <person name="Jo J.-H."/>
            <person name="Im W.-T."/>
        </authorList>
    </citation>
    <scope>NUCLEOTIDE SEQUENCE</scope>
    <source>
        <strain evidence="3">XY25</strain>
    </source>
</reference>